<comment type="similarity">
    <text evidence="1">Belongs to the bacterial reverse transcriptase family.</text>
</comment>
<dbReference type="Pfam" id="PF00078">
    <property type="entry name" value="RVT_1"/>
    <property type="match status" value="1"/>
</dbReference>
<keyword evidence="3" id="KW-0548">Nucleotidyltransferase</keyword>
<protein>
    <submittedName>
        <fullName evidence="3">Group II intron reverse transcriptase/maturase</fullName>
        <ecNumber evidence="3">2.7.7.49</ecNumber>
    </submittedName>
</protein>
<dbReference type="GO" id="GO:0003964">
    <property type="term" value="F:RNA-directed DNA polymerase activity"/>
    <property type="evidence" value="ECO:0007669"/>
    <property type="project" value="UniProtKB-KW"/>
</dbReference>
<dbReference type="PANTHER" id="PTHR34047:SF8">
    <property type="entry name" value="PROTEIN YKFC"/>
    <property type="match status" value="1"/>
</dbReference>
<gene>
    <name evidence="3" type="primary">ltrA</name>
    <name evidence="3" type="ORF">KKJ01_00915</name>
</gene>
<dbReference type="PROSITE" id="PS50878">
    <property type="entry name" value="RT_POL"/>
    <property type="match status" value="1"/>
</dbReference>
<dbReference type="InterPro" id="IPR025960">
    <property type="entry name" value="RVT_N"/>
</dbReference>
<reference evidence="3" key="2">
    <citation type="journal article" date="2022" name="J. Evol. Biol.">
        <title>Pre- and post-association barriers to host switching in sympatric mutualists.</title>
        <authorList>
            <person name="Dinges Z.M."/>
            <person name="Phillips R.K."/>
            <person name="Lively C.M."/>
            <person name="Bashey F."/>
        </authorList>
    </citation>
    <scope>NUCLEOTIDE SEQUENCE</scope>
    <source>
        <strain evidence="3">MC_266_E_2016</strain>
    </source>
</reference>
<sequence length="563" mass="64968">MEESSMVAHSATSVSALSHGLLCWHDIDWCHVEQTVRALQIRIAKACKANNWRKVKALQRMLVRSRTAKFLAVRRVTESRGKRTPGVDRKLWSTPEAKWKAAQTLKRRGYQASPLRRVFIPKSKGKHRPLGIPTLKDRATQALYLLALSPVAETTGDPNSYGFRAERSTADAMAQLFCCLSKKRSPQWVLEADIKGCFDHINHEWLLEHIPMDKNVLCNWLKSGVVYQGDLAATEEGTPQGGIISPTLANMVLDGLEALLKKHIGKERARINKINVVRYADDFVVTCRSKERLEEQVKPWIEGFLSERGLTLSKEKTHITHIDTGFDFLGWNFRKYDGKLLIKPAKKNVQAFCQKVKETITANRAAKQVNLIHILNRLLKGWAQYHQPVVAKSTLHKVNAQIWFMLWQWARRRHQKKGAQWVKDRYFHTIGNRDWVFASDAESGTREGVLYDISSIPIRRHLKVKGKYNPFDPAWEQEGEMLRTKRMMNKLRYRRQIFILYREQQGRCALCKMPITQETGWQEHNLVPRHRGGRDVIGNRVLLHPSCHNEVHEREFSVNTLAC</sequence>
<dbReference type="Pfam" id="PF08388">
    <property type="entry name" value="GIIM"/>
    <property type="match status" value="1"/>
</dbReference>
<reference evidence="3" key="1">
    <citation type="submission" date="2021-08" db="EMBL/GenBank/DDBJ databases">
        <authorList>
            <person name="Papudeshi B."/>
            <person name="Bashey-Visser F."/>
        </authorList>
    </citation>
    <scope>NUCLEOTIDE SEQUENCE</scope>
    <source>
        <strain evidence="3">MC_266_E_2016</strain>
    </source>
</reference>
<evidence type="ECO:0000313" key="4">
    <source>
        <dbReference type="Proteomes" id="UP001222434"/>
    </source>
</evidence>
<dbReference type="GO" id="GO:0004519">
    <property type="term" value="F:endonuclease activity"/>
    <property type="evidence" value="ECO:0007669"/>
    <property type="project" value="InterPro"/>
</dbReference>
<dbReference type="CDD" id="cd01651">
    <property type="entry name" value="RT_G2_intron"/>
    <property type="match status" value="1"/>
</dbReference>
<comment type="caution">
    <text evidence="3">The sequence shown here is derived from an EMBL/GenBank/DDBJ whole genome shotgun (WGS) entry which is preliminary data.</text>
</comment>
<dbReference type="Proteomes" id="UP001222434">
    <property type="component" value="Unassembled WGS sequence"/>
</dbReference>
<feature type="domain" description="Reverse transcriptase" evidence="2">
    <location>
        <begin position="101"/>
        <end position="333"/>
    </location>
</feature>
<dbReference type="Gene3D" id="1.10.30.50">
    <property type="match status" value="1"/>
</dbReference>
<dbReference type="GO" id="GO:0008270">
    <property type="term" value="F:zinc ion binding"/>
    <property type="evidence" value="ECO:0007669"/>
    <property type="project" value="InterPro"/>
</dbReference>
<dbReference type="InterPro" id="IPR003615">
    <property type="entry name" value="HNH_nuc"/>
</dbReference>
<dbReference type="EMBL" id="JAILSO010000002">
    <property type="protein sequence ID" value="MDE1476845.1"/>
    <property type="molecule type" value="Genomic_DNA"/>
</dbReference>
<keyword evidence="3" id="KW-0808">Transferase</keyword>
<dbReference type="SMART" id="SM00507">
    <property type="entry name" value="HNHc"/>
    <property type="match status" value="1"/>
</dbReference>
<dbReference type="InterPro" id="IPR002711">
    <property type="entry name" value="HNH"/>
</dbReference>
<dbReference type="NCBIfam" id="TIGR04416">
    <property type="entry name" value="group_II_RT_mat"/>
    <property type="match status" value="1"/>
</dbReference>
<dbReference type="PANTHER" id="PTHR34047">
    <property type="entry name" value="NUCLEAR INTRON MATURASE 1, MITOCHONDRIAL-RELATED"/>
    <property type="match status" value="1"/>
</dbReference>
<dbReference type="SUPFAM" id="SSF56672">
    <property type="entry name" value="DNA/RNA polymerases"/>
    <property type="match status" value="1"/>
</dbReference>
<evidence type="ECO:0000256" key="1">
    <source>
        <dbReference type="ARBA" id="ARBA00034120"/>
    </source>
</evidence>
<organism evidence="3 4">
    <name type="scientific">Xenorhabdus bovienii</name>
    <name type="common">Xenorhabdus nematophila subsp. bovienii</name>
    <dbReference type="NCBI Taxonomy" id="40576"/>
    <lineage>
        <taxon>Bacteria</taxon>
        <taxon>Pseudomonadati</taxon>
        <taxon>Pseudomonadota</taxon>
        <taxon>Gammaproteobacteria</taxon>
        <taxon>Enterobacterales</taxon>
        <taxon>Morganellaceae</taxon>
        <taxon>Xenorhabdus</taxon>
    </lineage>
</organism>
<dbReference type="InterPro" id="IPR051083">
    <property type="entry name" value="GrpII_Intron_Splice-Mob/Def"/>
</dbReference>
<proteinExistence type="inferred from homology"/>
<evidence type="ECO:0000313" key="3">
    <source>
        <dbReference type="EMBL" id="MDE1476845.1"/>
    </source>
</evidence>
<dbReference type="InterPro" id="IPR013597">
    <property type="entry name" value="Mat_intron_G2"/>
</dbReference>
<keyword evidence="3" id="KW-0695">RNA-directed DNA polymerase</keyword>
<dbReference type="InterPro" id="IPR000477">
    <property type="entry name" value="RT_dom"/>
</dbReference>
<dbReference type="GO" id="GO:0003676">
    <property type="term" value="F:nucleic acid binding"/>
    <property type="evidence" value="ECO:0007669"/>
    <property type="project" value="InterPro"/>
</dbReference>
<dbReference type="AlphaFoldDB" id="A0AAJ1MX93"/>
<dbReference type="EC" id="2.7.7.49" evidence="3"/>
<dbReference type="InterPro" id="IPR030931">
    <property type="entry name" value="Group_II_RT_mat"/>
</dbReference>
<accession>A0AAJ1MX93</accession>
<dbReference type="Pfam" id="PF13655">
    <property type="entry name" value="RVT_N"/>
    <property type="match status" value="1"/>
</dbReference>
<evidence type="ECO:0000259" key="2">
    <source>
        <dbReference type="PROSITE" id="PS50878"/>
    </source>
</evidence>
<dbReference type="InterPro" id="IPR043502">
    <property type="entry name" value="DNA/RNA_pol_sf"/>
</dbReference>
<dbReference type="Pfam" id="PF01844">
    <property type="entry name" value="HNH"/>
    <property type="match status" value="1"/>
</dbReference>
<name>A0AAJ1MX93_XENBV</name>